<sequence>MSGRAWAPHVDPAALVEDDDLAALGATLRAALAAYPGGERVRERADDPAIDEPAFDERAWRMLADELGLAGVAAPPDADGLGLGLAGATTCLVETGRALSGTPALGVLLAGLLLAESERLGAGSDEQWAESRWTLPATCLDQSLAIEDAGARVSGTLHHVFDLAGVDRLVVRAGTPDVPVLALVALDAAGLRDQRHRSLDLTRDYRTLHLDAVPARVLLRGEPARRAVTRLRTAAVAAVAADQLGVADRALDAVREYVGVREQFGRPIGSFQAIKHRVADLLVAVERARAAVRAAAVAWDAGSDAPEADLAAAVAGLTATEAALLATEEAVQLHGGIGFTWEHDAHLWYRRALDDEALQGGVRRCRARVVSATRAVVPA</sequence>
<dbReference type="Gene3D" id="1.10.540.10">
    <property type="entry name" value="Acyl-CoA dehydrogenase/oxidase, N-terminal domain"/>
    <property type="match status" value="1"/>
</dbReference>
<evidence type="ECO:0000256" key="2">
    <source>
        <dbReference type="ARBA" id="ARBA00009347"/>
    </source>
</evidence>
<dbReference type="Gene3D" id="1.20.140.10">
    <property type="entry name" value="Butyryl-CoA Dehydrogenase, subunit A, domain 3"/>
    <property type="match status" value="1"/>
</dbReference>
<evidence type="ECO:0000313" key="7">
    <source>
        <dbReference type="EMBL" id="GAA1512610.1"/>
    </source>
</evidence>
<evidence type="ECO:0000259" key="6">
    <source>
        <dbReference type="Pfam" id="PF00441"/>
    </source>
</evidence>
<gene>
    <name evidence="7" type="ORF">GCM10009788_16480</name>
</gene>
<evidence type="ECO:0000256" key="5">
    <source>
        <dbReference type="ARBA" id="ARBA00023002"/>
    </source>
</evidence>
<dbReference type="PANTHER" id="PTHR43884:SF20">
    <property type="entry name" value="ACYL-COA DEHYDROGENASE FADE28"/>
    <property type="match status" value="1"/>
</dbReference>
<keyword evidence="4" id="KW-0274">FAD</keyword>
<dbReference type="Proteomes" id="UP001500842">
    <property type="component" value="Unassembled WGS sequence"/>
</dbReference>
<comment type="similarity">
    <text evidence="2">Belongs to the acyl-CoA dehydrogenase family.</text>
</comment>
<keyword evidence="3" id="KW-0285">Flavoprotein</keyword>
<dbReference type="InterPro" id="IPR036250">
    <property type="entry name" value="AcylCo_DH-like_C"/>
</dbReference>
<dbReference type="SUPFAM" id="SSF56645">
    <property type="entry name" value="Acyl-CoA dehydrogenase NM domain-like"/>
    <property type="match status" value="1"/>
</dbReference>
<dbReference type="RefSeq" id="WP_181410601.1">
    <property type="nucleotide sequence ID" value="NZ_BAAAOR010000014.1"/>
</dbReference>
<keyword evidence="8" id="KW-1185">Reference proteome</keyword>
<keyword evidence="5" id="KW-0560">Oxidoreductase</keyword>
<reference evidence="7 8" key="1">
    <citation type="journal article" date="2019" name="Int. J. Syst. Evol. Microbiol.">
        <title>The Global Catalogue of Microorganisms (GCM) 10K type strain sequencing project: providing services to taxonomists for standard genome sequencing and annotation.</title>
        <authorList>
            <consortium name="The Broad Institute Genomics Platform"/>
            <consortium name="The Broad Institute Genome Sequencing Center for Infectious Disease"/>
            <person name="Wu L."/>
            <person name="Ma J."/>
        </authorList>
    </citation>
    <scope>NUCLEOTIDE SEQUENCE [LARGE SCALE GENOMIC DNA]</scope>
    <source>
        <strain evidence="7 8">JCM 14942</strain>
    </source>
</reference>
<dbReference type="EMBL" id="BAAAOR010000014">
    <property type="protein sequence ID" value="GAA1512610.1"/>
    <property type="molecule type" value="Genomic_DNA"/>
</dbReference>
<evidence type="ECO:0000256" key="3">
    <source>
        <dbReference type="ARBA" id="ARBA00022630"/>
    </source>
</evidence>
<evidence type="ECO:0000313" key="8">
    <source>
        <dbReference type="Proteomes" id="UP001500842"/>
    </source>
</evidence>
<evidence type="ECO:0000256" key="1">
    <source>
        <dbReference type="ARBA" id="ARBA00001974"/>
    </source>
</evidence>
<organism evidence="7 8">
    <name type="scientific">Nocardioides humi</name>
    <dbReference type="NCBI Taxonomy" id="449461"/>
    <lineage>
        <taxon>Bacteria</taxon>
        <taxon>Bacillati</taxon>
        <taxon>Actinomycetota</taxon>
        <taxon>Actinomycetes</taxon>
        <taxon>Propionibacteriales</taxon>
        <taxon>Nocardioidaceae</taxon>
        <taxon>Nocardioides</taxon>
    </lineage>
</organism>
<dbReference type="InterPro" id="IPR037069">
    <property type="entry name" value="AcylCoA_DH/ox_N_sf"/>
</dbReference>
<dbReference type="InterPro" id="IPR009100">
    <property type="entry name" value="AcylCoA_DH/oxidase_NM_dom_sf"/>
</dbReference>
<dbReference type="InterPro" id="IPR009075">
    <property type="entry name" value="AcylCo_DH/oxidase_C"/>
</dbReference>
<proteinExistence type="inferred from homology"/>
<dbReference type="Pfam" id="PF00441">
    <property type="entry name" value="Acyl-CoA_dh_1"/>
    <property type="match status" value="1"/>
</dbReference>
<protein>
    <submittedName>
        <fullName evidence="7">Acyl-CoA dehydrogenase family protein</fullName>
    </submittedName>
</protein>
<dbReference type="SUPFAM" id="SSF47203">
    <property type="entry name" value="Acyl-CoA dehydrogenase C-terminal domain-like"/>
    <property type="match status" value="1"/>
</dbReference>
<feature type="domain" description="Acyl-CoA dehydrogenase/oxidase C-terminal" evidence="6">
    <location>
        <begin position="237"/>
        <end position="360"/>
    </location>
</feature>
<comment type="cofactor">
    <cofactor evidence="1">
        <name>FAD</name>
        <dbReference type="ChEBI" id="CHEBI:57692"/>
    </cofactor>
</comment>
<name>A0ABN2A7S9_9ACTN</name>
<dbReference type="PANTHER" id="PTHR43884">
    <property type="entry name" value="ACYL-COA DEHYDROGENASE"/>
    <property type="match status" value="1"/>
</dbReference>
<evidence type="ECO:0000256" key="4">
    <source>
        <dbReference type="ARBA" id="ARBA00022827"/>
    </source>
</evidence>
<accession>A0ABN2A7S9</accession>
<comment type="caution">
    <text evidence="7">The sequence shown here is derived from an EMBL/GenBank/DDBJ whole genome shotgun (WGS) entry which is preliminary data.</text>
</comment>